<accession>A0A914BW47</accession>
<feature type="repeat" description="HEAT" evidence="6">
    <location>
        <begin position="458"/>
        <end position="496"/>
    </location>
</feature>
<dbReference type="InterPro" id="IPR034085">
    <property type="entry name" value="TOG"/>
</dbReference>
<dbReference type="FunFam" id="1.25.10.10:FF:000019">
    <property type="entry name" value="Cytoskeleton-associated protein 5"/>
    <property type="match status" value="2"/>
</dbReference>
<dbReference type="PROSITE" id="PS50077">
    <property type="entry name" value="HEAT_REPEAT"/>
    <property type="match status" value="2"/>
</dbReference>
<feature type="domain" description="TOG" evidence="8">
    <location>
        <begin position="5"/>
        <end position="243"/>
    </location>
</feature>
<dbReference type="InterPro" id="IPR048491">
    <property type="entry name" value="XMAP215_CLASP_TOG"/>
</dbReference>
<dbReference type="Proteomes" id="UP000887540">
    <property type="component" value="Unplaced"/>
</dbReference>
<feature type="compositionally biased region" description="Polar residues" evidence="7">
    <location>
        <begin position="554"/>
        <end position="564"/>
    </location>
</feature>
<comment type="similarity">
    <text evidence="5">Belongs to the TOG/XMAP215 family.</text>
</comment>
<keyword evidence="9" id="KW-1185">Reference proteome</keyword>
<feature type="repeat" description="HEAT" evidence="6">
    <location>
        <begin position="178"/>
        <end position="216"/>
    </location>
</feature>
<protein>
    <submittedName>
        <fullName evidence="10">TOG domain-containing protein</fullName>
    </submittedName>
</protein>
<dbReference type="InterPro" id="IPR011989">
    <property type="entry name" value="ARM-like"/>
</dbReference>
<feature type="region of interest" description="Disordered" evidence="7">
    <location>
        <begin position="251"/>
        <end position="278"/>
    </location>
</feature>
<dbReference type="WBParaSite" id="ACRNAN_Path_114.g407.t1">
    <property type="protein sequence ID" value="ACRNAN_Path_114.g407.t1"/>
    <property type="gene ID" value="ACRNAN_Path_114.g407"/>
</dbReference>
<dbReference type="InterPro" id="IPR024395">
    <property type="entry name" value="CLASP_N_dom"/>
</dbReference>
<feature type="compositionally biased region" description="Polar residues" evidence="7">
    <location>
        <begin position="251"/>
        <end position="264"/>
    </location>
</feature>
<evidence type="ECO:0000259" key="8">
    <source>
        <dbReference type="SMART" id="SM01349"/>
    </source>
</evidence>
<proteinExistence type="inferred from homology"/>
<dbReference type="SMART" id="SM01349">
    <property type="entry name" value="TOG"/>
    <property type="match status" value="2"/>
</dbReference>
<evidence type="ECO:0000256" key="5">
    <source>
        <dbReference type="ARBA" id="ARBA00025722"/>
    </source>
</evidence>
<dbReference type="GO" id="GO:0046785">
    <property type="term" value="P:microtubule polymerization"/>
    <property type="evidence" value="ECO:0007669"/>
    <property type="project" value="InterPro"/>
</dbReference>
<dbReference type="GO" id="GO:0007051">
    <property type="term" value="P:spindle organization"/>
    <property type="evidence" value="ECO:0007669"/>
    <property type="project" value="InterPro"/>
</dbReference>
<dbReference type="InterPro" id="IPR021133">
    <property type="entry name" value="HEAT_type_2"/>
</dbReference>
<reference evidence="10" key="1">
    <citation type="submission" date="2022-11" db="UniProtKB">
        <authorList>
            <consortium name="WormBaseParasite"/>
        </authorList>
    </citation>
    <scope>IDENTIFICATION</scope>
</reference>
<evidence type="ECO:0000256" key="4">
    <source>
        <dbReference type="ARBA" id="ARBA00023212"/>
    </source>
</evidence>
<feature type="compositionally biased region" description="Polar residues" evidence="7">
    <location>
        <begin position="674"/>
        <end position="690"/>
    </location>
</feature>
<evidence type="ECO:0000256" key="6">
    <source>
        <dbReference type="PROSITE-ProRule" id="PRU00103"/>
    </source>
</evidence>
<feature type="domain" description="TOG" evidence="8">
    <location>
        <begin position="285"/>
        <end position="523"/>
    </location>
</feature>
<evidence type="ECO:0000313" key="9">
    <source>
        <dbReference type="Proteomes" id="UP000887540"/>
    </source>
</evidence>
<keyword evidence="4" id="KW-0206">Cytoskeleton</keyword>
<dbReference type="Gene3D" id="1.25.10.10">
    <property type="entry name" value="Leucine-rich Repeat Variant"/>
    <property type="match status" value="2"/>
</dbReference>
<evidence type="ECO:0000313" key="10">
    <source>
        <dbReference type="WBParaSite" id="ACRNAN_Path_114.g407.t1"/>
    </source>
</evidence>
<dbReference type="AlphaFoldDB" id="A0A914BW47"/>
<feature type="region of interest" description="Disordered" evidence="7">
    <location>
        <begin position="533"/>
        <end position="586"/>
    </location>
</feature>
<dbReference type="GO" id="GO:0030951">
    <property type="term" value="P:establishment or maintenance of microtubule cytoskeleton polarity"/>
    <property type="evidence" value="ECO:0007669"/>
    <property type="project" value="InterPro"/>
</dbReference>
<feature type="region of interest" description="Disordered" evidence="7">
    <location>
        <begin position="666"/>
        <end position="768"/>
    </location>
</feature>
<dbReference type="GO" id="GO:0005856">
    <property type="term" value="C:cytoskeleton"/>
    <property type="evidence" value="ECO:0007669"/>
    <property type="project" value="UniProtKB-SubCell"/>
</dbReference>
<keyword evidence="3" id="KW-0677">Repeat</keyword>
<sequence>MDAWEFAEPVDILAKLPSNFRENVDSKKWTERKEALETLLNLLAENPKLDPSIDYRDMVKLLKNILHKDANINVAALAAKSLTQMARGLRQKFGIFTNDVAGVIVEKFKEKKKVLSDELVLCIDAVFESSNLDSLSETIQSALAKPNPQIKAQTSQFLYRIFYKFSPANVPNKNIKFFAPTLVKLLSESDPEVRDASSAALGAMMRLVHEKNMATLVGDVASDKIKWAKIIEYKEKAEQDYVEWLASQPKTASLEPGSSTNGTDLGSEASVEVDGSQPKEVDPWEFLEPADIMKELSKSFFEDVQSKKWQERKDSLEALLGLLIANPRLCTNGQYSEVIATLKGVIKNDANINVASVAVKCIANLATGLRRAFQPYTTSLTPIILEKFKEKKPVLKDPLVECIDAIYMTTHFENLNEHIAAALANKNPSVKIQTCLFLYRVFKNLRPTTTPKKQVKILTPVIVKLTVDPDPEVREAAFTALGAIMKAVGKSAATPLLGEVAQDKLKMAKIEEFHDKAMSEANPNAVTPLQLEQAAKEQDNSQKEPAGQPKNVAKSAQNGTTSKPFSKPPQGIKPAPPKKAPAPNLAKEENGHALEKKPTSYSAIIKTQSTISKLATPAPYVPMPAAAHKLKTTGPTPSRPMTAPYSERSKSQTMMSRVAVSNAVVSSGYGKPQNGPTRPVTSQQRPSTGIVQKAPQVVPRVVNSRLGVTSANRANSESTLNSIGQPRPAQPGSCQAPRPPPTSGNPSSLLPKPMPTTGSRLPILFRKN</sequence>
<dbReference type="InterPro" id="IPR045110">
    <property type="entry name" value="XMAP215"/>
</dbReference>
<dbReference type="Pfam" id="PF21041">
    <property type="entry name" value="XMAP215_CLASP_TOG"/>
    <property type="match status" value="1"/>
</dbReference>
<comment type="subcellular location">
    <subcellularLocation>
        <location evidence="1">Cytoplasm</location>
        <location evidence="1">Cytoskeleton</location>
    </subcellularLocation>
</comment>
<organism evidence="9 10">
    <name type="scientific">Acrobeloides nanus</name>
    <dbReference type="NCBI Taxonomy" id="290746"/>
    <lineage>
        <taxon>Eukaryota</taxon>
        <taxon>Metazoa</taxon>
        <taxon>Ecdysozoa</taxon>
        <taxon>Nematoda</taxon>
        <taxon>Chromadorea</taxon>
        <taxon>Rhabditida</taxon>
        <taxon>Tylenchina</taxon>
        <taxon>Cephalobomorpha</taxon>
        <taxon>Cephaloboidea</taxon>
        <taxon>Cephalobidae</taxon>
        <taxon>Acrobeloides</taxon>
    </lineage>
</organism>
<evidence type="ECO:0000256" key="1">
    <source>
        <dbReference type="ARBA" id="ARBA00004245"/>
    </source>
</evidence>
<dbReference type="PANTHER" id="PTHR12609">
    <property type="entry name" value="MICROTUBULE ASSOCIATED PROTEIN XMAP215"/>
    <property type="match status" value="1"/>
</dbReference>
<dbReference type="InterPro" id="IPR016024">
    <property type="entry name" value="ARM-type_fold"/>
</dbReference>
<feature type="region of interest" description="Disordered" evidence="7">
    <location>
        <begin position="629"/>
        <end position="654"/>
    </location>
</feature>
<evidence type="ECO:0000256" key="7">
    <source>
        <dbReference type="SAM" id="MobiDB-lite"/>
    </source>
</evidence>
<dbReference type="SUPFAM" id="SSF48371">
    <property type="entry name" value="ARM repeat"/>
    <property type="match status" value="1"/>
</dbReference>
<dbReference type="GO" id="GO:0061863">
    <property type="term" value="F:microtubule plus end polymerase"/>
    <property type="evidence" value="ECO:0007669"/>
    <property type="project" value="InterPro"/>
</dbReference>
<evidence type="ECO:0000256" key="2">
    <source>
        <dbReference type="ARBA" id="ARBA00022490"/>
    </source>
</evidence>
<feature type="compositionally biased region" description="Polar residues" evidence="7">
    <location>
        <begin position="706"/>
        <end position="724"/>
    </location>
</feature>
<dbReference type="GO" id="GO:0051010">
    <property type="term" value="F:microtubule plus-end binding"/>
    <property type="evidence" value="ECO:0007669"/>
    <property type="project" value="InterPro"/>
</dbReference>
<keyword evidence="2" id="KW-0963">Cytoplasm</keyword>
<name>A0A914BW47_9BILA</name>
<evidence type="ECO:0000256" key="3">
    <source>
        <dbReference type="ARBA" id="ARBA00022737"/>
    </source>
</evidence>
<dbReference type="Pfam" id="PF12348">
    <property type="entry name" value="CLASP_N"/>
    <property type="match status" value="1"/>
</dbReference>